<feature type="transmembrane region" description="Helical" evidence="2">
    <location>
        <begin position="180"/>
        <end position="200"/>
    </location>
</feature>
<dbReference type="KEGG" id="phao:HF685_11030"/>
<feature type="region of interest" description="Disordered" evidence="1">
    <location>
        <begin position="373"/>
        <end position="396"/>
    </location>
</feature>
<feature type="transmembrane region" description="Helical" evidence="2">
    <location>
        <begin position="61"/>
        <end position="86"/>
    </location>
</feature>
<evidence type="ECO:0000256" key="1">
    <source>
        <dbReference type="SAM" id="MobiDB-lite"/>
    </source>
</evidence>
<dbReference type="AlphaFoldDB" id="A0A6H2DM38"/>
<keyword evidence="4" id="KW-1185">Reference proteome</keyword>
<evidence type="ECO:0000256" key="2">
    <source>
        <dbReference type="SAM" id="Phobius"/>
    </source>
</evidence>
<reference evidence="3 4" key="1">
    <citation type="submission" date="2020-04" db="EMBL/GenBank/DDBJ databases">
        <title>Genome sequence for Sphingorhabdus sp. strain M1.</title>
        <authorList>
            <person name="Park S.-J."/>
        </authorList>
    </citation>
    <scope>NUCLEOTIDE SEQUENCE [LARGE SCALE GENOMIC DNA]</scope>
    <source>
        <strain evidence="3 4">JK6</strain>
    </source>
</reference>
<keyword evidence="2" id="KW-0812">Transmembrane</keyword>
<feature type="compositionally biased region" description="Polar residues" evidence="1">
    <location>
        <begin position="383"/>
        <end position="396"/>
    </location>
</feature>
<dbReference type="Proteomes" id="UP000501600">
    <property type="component" value="Chromosome"/>
</dbReference>
<feature type="transmembrane region" description="Helical" evidence="2">
    <location>
        <begin position="291"/>
        <end position="316"/>
    </location>
</feature>
<feature type="transmembrane region" description="Helical" evidence="2">
    <location>
        <begin position="140"/>
        <end position="168"/>
    </location>
</feature>
<keyword evidence="2" id="KW-0472">Membrane</keyword>
<keyword evidence="2" id="KW-1133">Transmembrane helix</keyword>
<proteinExistence type="predicted"/>
<evidence type="ECO:0000313" key="4">
    <source>
        <dbReference type="Proteomes" id="UP000501600"/>
    </source>
</evidence>
<evidence type="ECO:0000313" key="3">
    <source>
        <dbReference type="EMBL" id="QJB69742.1"/>
    </source>
</evidence>
<sequence>MAIPLGAYYWDNSDSYNIDLVNQCIIACAMIFIGFTMPLFDKAQKSNQMRIHIDQIKVSNIIVILFMLFLLLTFATADNIPIFSFFQGADAGRLSSERGELFKAREGWQSLLLYLFAFFAQALMPYAIAIQFIRKSSVRYFSLALFFLFTISFLQKFLFVNAFVPLLFAYSLSNHKSRKAFIVAALSIPIVLYIMTILSMGSTETSGVGSDFGIYFSSSYAPDGPISTIIWRIFAVPVFTATDTLHVFYERLSGVPLGGATSSFLAFLLGEERVNLERMVFEYQWGWNDTANANTVFFVDAFVNFGWVGLSVISFFIGQSLRWFRTTKDLALQSLWPLYCLGLFNATFIGMLLSNGFLFIYLVLLFTSPKPMPDRTISKSRNRTAVDTPLNSQRAF</sequence>
<protein>
    <recommendedName>
        <fullName evidence="5">Oligosaccharide repeat unit polymerase</fullName>
    </recommendedName>
</protein>
<evidence type="ECO:0008006" key="5">
    <source>
        <dbReference type="Google" id="ProtNLM"/>
    </source>
</evidence>
<name>A0A6H2DM38_9SPHN</name>
<gene>
    <name evidence="3" type="ORF">HF685_11030</name>
</gene>
<feature type="transmembrane region" description="Helical" evidence="2">
    <location>
        <begin position="111"/>
        <end position="133"/>
    </location>
</feature>
<dbReference type="EMBL" id="CP051217">
    <property type="protein sequence ID" value="QJB69742.1"/>
    <property type="molecule type" value="Genomic_DNA"/>
</dbReference>
<feature type="transmembrane region" description="Helical" evidence="2">
    <location>
        <begin position="336"/>
        <end position="366"/>
    </location>
</feature>
<accession>A0A6H2DM38</accession>
<feature type="transmembrane region" description="Helical" evidence="2">
    <location>
        <begin position="20"/>
        <end position="40"/>
    </location>
</feature>
<organism evidence="3 4">
    <name type="scientific">Parasphingorhabdus halotolerans</name>
    <dbReference type="NCBI Taxonomy" id="2725558"/>
    <lineage>
        <taxon>Bacteria</taxon>
        <taxon>Pseudomonadati</taxon>
        <taxon>Pseudomonadota</taxon>
        <taxon>Alphaproteobacteria</taxon>
        <taxon>Sphingomonadales</taxon>
        <taxon>Sphingomonadaceae</taxon>
        <taxon>Parasphingorhabdus</taxon>
    </lineage>
</organism>